<dbReference type="GO" id="GO:0005524">
    <property type="term" value="F:ATP binding"/>
    <property type="evidence" value="ECO:0007669"/>
    <property type="project" value="UniProtKB-UniRule"/>
</dbReference>
<dbReference type="STRING" id="1328760.A0A164ZIQ0"/>
<dbReference type="PANTHER" id="PTHR47634">
    <property type="entry name" value="PROTEIN KINASE DOMAIN-CONTAINING PROTEIN-RELATED"/>
    <property type="match status" value="1"/>
</dbReference>
<dbReference type="SMART" id="SM00220">
    <property type="entry name" value="S_TKc"/>
    <property type="match status" value="1"/>
</dbReference>
<dbReference type="InterPro" id="IPR000719">
    <property type="entry name" value="Prot_kinase_dom"/>
</dbReference>
<evidence type="ECO:0000256" key="1">
    <source>
        <dbReference type="ARBA" id="ARBA00012513"/>
    </source>
</evidence>
<dbReference type="GO" id="GO:0004674">
    <property type="term" value="F:protein serine/threonine kinase activity"/>
    <property type="evidence" value="ECO:0007669"/>
    <property type="project" value="UniProtKB-KW"/>
</dbReference>
<protein>
    <recommendedName>
        <fullName evidence="1">non-specific serine/threonine protein kinase</fullName>
        <ecNumber evidence="1">2.7.11.1</ecNumber>
    </recommendedName>
</protein>
<feature type="binding site" evidence="9">
    <location>
        <position position="59"/>
    </location>
    <ligand>
        <name>ATP</name>
        <dbReference type="ChEBI" id="CHEBI:30616"/>
    </ligand>
</feature>
<dbReference type="SUPFAM" id="SSF56112">
    <property type="entry name" value="Protein kinase-like (PK-like)"/>
    <property type="match status" value="1"/>
</dbReference>
<dbReference type="GeneID" id="28895200"/>
<evidence type="ECO:0000256" key="4">
    <source>
        <dbReference type="ARBA" id="ARBA00022741"/>
    </source>
</evidence>
<evidence type="ECO:0000256" key="9">
    <source>
        <dbReference type="PROSITE-ProRule" id="PRU10141"/>
    </source>
</evidence>
<dbReference type="PROSITE" id="PS00107">
    <property type="entry name" value="PROTEIN_KINASE_ATP"/>
    <property type="match status" value="1"/>
</dbReference>
<dbReference type="RefSeq" id="XP_018184704.1">
    <property type="nucleotide sequence ID" value="XM_018330063.1"/>
</dbReference>
<dbReference type="EC" id="2.7.11.1" evidence="1"/>
<keyword evidence="6 9" id="KW-0067">ATP-binding</keyword>
<name>A0A164ZIQ0_XYLHT</name>
<keyword evidence="3" id="KW-0808">Transferase</keyword>
<keyword evidence="5 11" id="KW-0418">Kinase</keyword>
<evidence type="ECO:0000313" key="12">
    <source>
        <dbReference type="Proteomes" id="UP000076632"/>
    </source>
</evidence>
<evidence type="ECO:0000256" key="3">
    <source>
        <dbReference type="ARBA" id="ARBA00022679"/>
    </source>
</evidence>
<dbReference type="EMBL" id="KV407467">
    <property type="protein sequence ID" value="KZF19149.1"/>
    <property type="molecule type" value="Genomic_DNA"/>
</dbReference>
<accession>A0A164ZIQ0</accession>
<dbReference type="Gene3D" id="3.30.200.20">
    <property type="entry name" value="Phosphorylase Kinase, domain 1"/>
    <property type="match status" value="1"/>
</dbReference>
<gene>
    <name evidence="11" type="ORF">L228DRAFT_215144</name>
</gene>
<dbReference type="InterPro" id="IPR051334">
    <property type="entry name" value="SRPK"/>
</dbReference>
<dbReference type="GO" id="GO:0000245">
    <property type="term" value="P:spliceosomal complex assembly"/>
    <property type="evidence" value="ECO:0007669"/>
    <property type="project" value="TreeGrafter"/>
</dbReference>
<dbReference type="Pfam" id="PF00069">
    <property type="entry name" value="Pkinase"/>
    <property type="match status" value="1"/>
</dbReference>
<dbReference type="InterPro" id="IPR017441">
    <property type="entry name" value="Protein_kinase_ATP_BS"/>
</dbReference>
<dbReference type="InterPro" id="IPR011009">
    <property type="entry name" value="Kinase-like_dom_sf"/>
</dbReference>
<evidence type="ECO:0000256" key="6">
    <source>
        <dbReference type="ARBA" id="ARBA00022840"/>
    </source>
</evidence>
<dbReference type="PANTHER" id="PTHR47634:SF9">
    <property type="entry name" value="PROTEIN KINASE DOMAIN-CONTAINING PROTEIN-RELATED"/>
    <property type="match status" value="1"/>
</dbReference>
<evidence type="ECO:0000256" key="8">
    <source>
        <dbReference type="ARBA" id="ARBA00048679"/>
    </source>
</evidence>
<evidence type="ECO:0000256" key="2">
    <source>
        <dbReference type="ARBA" id="ARBA00022527"/>
    </source>
</evidence>
<dbReference type="AlphaFoldDB" id="A0A164ZIQ0"/>
<organism evidence="11 12">
    <name type="scientific">Xylona heveae (strain CBS 132557 / TC161)</name>
    <dbReference type="NCBI Taxonomy" id="1328760"/>
    <lineage>
        <taxon>Eukaryota</taxon>
        <taxon>Fungi</taxon>
        <taxon>Dikarya</taxon>
        <taxon>Ascomycota</taxon>
        <taxon>Pezizomycotina</taxon>
        <taxon>Xylonomycetes</taxon>
        <taxon>Xylonales</taxon>
        <taxon>Xylonaceae</taxon>
        <taxon>Xylona</taxon>
    </lineage>
</organism>
<sequence>MHLENVEELERYRPGGYHPISIGDCLHNRYQIMNKLGFGAYSTIWLARDEKAQRYVAIKVKIAAEDSQEENILHLLGATDPTAGRLAAIPQILDKFNLVGPNGTHQCLVTTPGGQNLSSFGLFQPRVARAISAQLVQAVAYLHSRSVVHGDLHSGNIMLHLHKSLDHLSPEQFRKKYGKAYLEPVRRHDGKPLGKGVPLYGVLPMWLGKKSEYISLPEARIFLTDFGEVFLPSVTPRYYSHTPLHLRPPETFFSPQTPLSFAADIWTLACTIWTITGQRTLFEDYFMSTDSMIGEYVDVLGQLPSGWWHGWDARARWFNDEGERDPESPNHIVNTFSERFEYSIQEPRREKRMKEFEEAEETEFLSMLQAMMAFRPEDRPSAKEVMQFEWMREWALPELDKMDYFISNDNWTSR</sequence>
<dbReference type="OMA" id="CTIWTIT"/>
<evidence type="ECO:0000259" key="10">
    <source>
        <dbReference type="PROSITE" id="PS50011"/>
    </source>
</evidence>
<evidence type="ECO:0000256" key="7">
    <source>
        <dbReference type="ARBA" id="ARBA00047899"/>
    </source>
</evidence>
<dbReference type="Gene3D" id="1.10.510.10">
    <property type="entry name" value="Transferase(Phosphotransferase) domain 1"/>
    <property type="match status" value="1"/>
</dbReference>
<dbReference type="InParanoid" id="A0A164ZIQ0"/>
<dbReference type="GO" id="GO:0050684">
    <property type="term" value="P:regulation of mRNA processing"/>
    <property type="evidence" value="ECO:0007669"/>
    <property type="project" value="TreeGrafter"/>
</dbReference>
<keyword evidence="2" id="KW-0723">Serine/threonine-protein kinase</keyword>
<evidence type="ECO:0000256" key="5">
    <source>
        <dbReference type="ARBA" id="ARBA00022777"/>
    </source>
</evidence>
<comment type="catalytic activity">
    <reaction evidence="8">
        <text>L-seryl-[protein] + ATP = O-phospho-L-seryl-[protein] + ADP + H(+)</text>
        <dbReference type="Rhea" id="RHEA:17989"/>
        <dbReference type="Rhea" id="RHEA-COMP:9863"/>
        <dbReference type="Rhea" id="RHEA-COMP:11604"/>
        <dbReference type="ChEBI" id="CHEBI:15378"/>
        <dbReference type="ChEBI" id="CHEBI:29999"/>
        <dbReference type="ChEBI" id="CHEBI:30616"/>
        <dbReference type="ChEBI" id="CHEBI:83421"/>
        <dbReference type="ChEBI" id="CHEBI:456216"/>
        <dbReference type="EC" id="2.7.11.1"/>
    </reaction>
</comment>
<evidence type="ECO:0000313" key="11">
    <source>
        <dbReference type="EMBL" id="KZF19149.1"/>
    </source>
</evidence>
<feature type="domain" description="Protein kinase" evidence="10">
    <location>
        <begin position="30"/>
        <end position="391"/>
    </location>
</feature>
<reference evidence="11 12" key="1">
    <citation type="journal article" date="2016" name="Fungal Biol.">
        <title>The genome of Xylona heveae provides a window into fungal endophytism.</title>
        <authorList>
            <person name="Gazis R."/>
            <person name="Kuo A."/>
            <person name="Riley R."/>
            <person name="LaButti K."/>
            <person name="Lipzen A."/>
            <person name="Lin J."/>
            <person name="Amirebrahimi M."/>
            <person name="Hesse C.N."/>
            <person name="Spatafora J.W."/>
            <person name="Henrissat B."/>
            <person name="Hainaut M."/>
            <person name="Grigoriev I.V."/>
            <person name="Hibbett D.S."/>
        </authorList>
    </citation>
    <scope>NUCLEOTIDE SEQUENCE [LARGE SCALE GENOMIC DNA]</scope>
    <source>
        <strain evidence="11 12">TC161</strain>
    </source>
</reference>
<dbReference type="OrthoDB" id="5979581at2759"/>
<proteinExistence type="predicted"/>
<keyword evidence="4 9" id="KW-0547">Nucleotide-binding</keyword>
<keyword evidence="12" id="KW-1185">Reference proteome</keyword>
<comment type="catalytic activity">
    <reaction evidence="7">
        <text>L-threonyl-[protein] + ATP = O-phospho-L-threonyl-[protein] + ADP + H(+)</text>
        <dbReference type="Rhea" id="RHEA:46608"/>
        <dbReference type="Rhea" id="RHEA-COMP:11060"/>
        <dbReference type="Rhea" id="RHEA-COMP:11605"/>
        <dbReference type="ChEBI" id="CHEBI:15378"/>
        <dbReference type="ChEBI" id="CHEBI:30013"/>
        <dbReference type="ChEBI" id="CHEBI:30616"/>
        <dbReference type="ChEBI" id="CHEBI:61977"/>
        <dbReference type="ChEBI" id="CHEBI:456216"/>
        <dbReference type="EC" id="2.7.11.1"/>
    </reaction>
</comment>
<dbReference type="PROSITE" id="PS50011">
    <property type="entry name" value="PROTEIN_KINASE_DOM"/>
    <property type="match status" value="1"/>
</dbReference>
<dbReference type="Proteomes" id="UP000076632">
    <property type="component" value="Unassembled WGS sequence"/>
</dbReference>